<evidence type="ECO:0000313" key="1">
    <source>
        <dbReference type="EMBL" id="KAK2147386.1"/>
    </source>
</evidence>
<evidence type="ECO:0000313" key="2">
    <source>
        <dbReference type="Proteomes" id="UP001209878"/>
    </source>
</evidence>
<reference evidence="1" key="1">
    <citation type="journal article" date="2023" name="Mol. Biol. Evol.">
        <title>Third-Generation Sequencing Reveals the Adaptive Role of the Epigenome in Three Deep-Sea Polychaetes.</title>
        <authorList>
            <person name="Perez M."/>
            <person name="Aroh O."/>
            <person name="Sun Y."/>
            <person name="Lan Y."/>
            <person name="Juniper S.K."/>
            <person name="Young C.R."/>
            <person name="Angers B."/>
            <person name="Qian P.Y."/>
        </authorList>
    </citation>
    <scope>NUCLEOTIDE SEQUENCE</scope>
    <source>
        <strain evidence="1">R07B-5</strain>
    </source>
</reference>
<protein>
    <submittedName>
        <fullName evidence="1">Uncharacterized protein</fullName>
    </submittedName>
</protein>
<dbReference type="AlphaFoldDB" id="A0AAD9MXG8"/>
<gene>
    <name evidence="1" type="ORF">NP493_3447g00013</name>
</gene>
<accession>A0AAD9MXG8</accession>
<dbReference type="EMBL" id="JAODUO010003452">
    <property type="protein sequence ID" value="KAK2147386.1"/>
    <property type="molecule type" value="Genomic_DNA"/>
</dbReference>
<name>A0AAD9MXG8_RIDPI</name>
<dbReference type="Proteomes" id="UP001209878">
    <property type="component" value="Unassembled WGS sequence"/>
</dbReference>
<proteinExistence type="predicted"/>
<organism evidence="1 2">
    <name type="scientific">Ridgeia piscesae</name>
    <name type="common">Tubeworm</name>
    <dbReference type="NCBI Taxonomy" id="27915"/>
    <lineage>
        <taxon>Eukaryota</taxon>
        <taxon>Metazoa</taxon>
        <taxon>Spiralia</taxon>
        <taxon>Lophotrochozoa</taxon>
        <taxon>Annelida</taxon>
        <taxon>Polychaeta</taxon>
        <taxon>Sedentaria</taxon>
        <taxon>Canalipalpata</taxon>
        <taxon>Sabellida</taxon>
        <taxon>Siboglinidae</taxon>
        <taxon>Ridgeia</taxon>
    </lineage>
</organism>
<sequence length="145" mass="15377">MIILVVLQQCGVSADGLFVLHVPTAVPAGQTHIASQSTSLAAFRIRLYTAGVREATDDAMVCTRSAAPTQPPASLSGRRGFCAKSGVDGNLTTFTPLVQYGCSDRLRFFLGRLVPMCTVKAIVRRTTLTTHGHETAKTRSAVCPG</sequence>
<comment type="caution">
    <text evidence="1">The sequence shown here is derived from an EMBL/GenBank/DDBJ whole genome shotgun (WGS) entry which is preliminary data.</text>
</comment>
<keyword evidence="2" id="KW-1185">Reference proteome</keyword>